<evidence type="ECO:0000256" key="7">
    <source>
        <dbReference type="ARBA" id="ARBA00022679"/>
    </source>
</evidence>
<organism evidence="13 14">
    <name type="scientific">Batillaria attramentaria</name>
    <dbReference type="NCBI Taxonomy" id="370345"/>
    <lineage>
        <taxon>Eukaryota</taxon>
        <taxon>Metazoa</taxon>
        <taxon>Spiralia</taxon>
        <taxon>Lophotrochozoa</taxon>
        <taxon>Mollusca</taxon>
        <taxon>Gastropoda</taxon>
        <taxon>Caenogastropoda</taxon>
        <taxon>Sorbeoconcha</taxon>
        <taxon>Cerithioidea</taxon>
        <taxon>Batillariidae</taxon>
        <taxon>Batillaria</taxon>
    </lineage>
</organism>
<evidence type="ECO:0000313" key="14">
    <source>
        <dbReference type="Proteomes" id="UP001519460"/>
    </source>
</evidence>
<comment type="similarity">
    <text evidence="3">Belongs to the glutaminyl-peptide cyclotransferase family.</text>
</comment>
<keyword evidence="14" id="KW-1185">Reference proteome</keyword>
<protein>
    <recommendedName>
        <fullName evidence="5">Glutaminyl-peptide cyclotransferase</fullName>
        <ecNumber evidence="4">2.3.2.5</ecNumber>
    </recommendedName>
</protein>
<dbReference type="FunFam" id="3.40.630.10:FF:000029">
    <property type="entry name" value="Glutaminyl-peptide cyclotransferase"/>
    <property type="match status" value="1"/>
</dbReference>
<evidence type="ECO:0000256" key="10">
    <source>
        <dbReference type="ARBA" id="ARBA00023157"/>
    </source>
</evidence>
<dbReference type="EMBL" id="JACVVK020000129">
    <property type="protein sequence ID" value="KAK7490233.1"/>
    <property type="molecule type" value="Genomic_DNA"/>
</dbReference>
<name>A0ABD0KTG9_9CAEN</name>
<comment type="catalytic activity">
    <reaction evidence="1">
        <text>N-terminal L-glutaminyl-[peptide] = N-terminal 5-oxo-L-prolyl-[peptide] + NH4(+)</text>
        <dbReference type="Rhea" id="RHEA:23652"/>
        <dbReference type="Rhea" id="RHEA-COMP:11736"/>
        <dbReference type="Rhea" id="RHEA-COMP:11846"/>
        <dbReference type="ChEBI" id="CHEBI:28938"/>
        <dbReference type="ChEBI" id="CHEBI:64722"/>
        <dbReference type="ChEBI" id="CHEBI:87215"/>
        <dbReference type="EC" id="2.3.2.5"/>
    </reaction>
</comment>
<keyword evidence="9" id="KW-0862">Zinc</keyword>
<keyword evidence="7" id="KW-0808">Transferase</keyword>
<dbReference type="SUPFAM" id="SSF53187">
    <property type="entry name" value="Zn-dependent exopeptidases"/>
    <property type="match status" value="1"/>
</dbReference>
<dbReference type="Gene3D" id="3.40.630.10">
    <property type="entry name" value="Zn peptidases"/>
    <property type="match status" value="1"/>
</dbReference>
<comment type="subcellular location">
    <subcellularLocation>
        <location evidence="2">Secreted</location>
    </subcellularLocation>
</comment>
<dbReference type="PANTHER" id="PTHR12283">
    <property type="entry name" value="GLUTAMINYL-PEPTIDE CYCLOTRANSFERASE"/>
    <property type="match status" value="1"/>
</dbReference>
<evidence type="ECO:0000256" key="6">
    <source>
        <dbReference type="ARBA" id="ARBA00022525"/>
    </source>
</evidence>
<evidence type="ECO:0000256" key="11">
    <source>
        <dbReference type="ARBA" id="ARBA00023315"/>
    </source>
</evidence>
<evidence type="ECO:0000256" key="9">
    <source>
        <dbReference type="ARBA" id="ARBA00022833"/>
    </source>
</evidence>
<gene>
    <name evidence="13" type="ORF">BaRGS_00018578</name>
</gene>
<dbReference type="GO" id="GO:0005576">
    <property type="term" value="C:extracellular region"/>
    <property type="evidence" value="ECO:0007669"/>
    <property type="project" value="UniProtKB-SubCell"/>
</dbReference>
<reference evidence="13 14" key="1">
    <citation type="journal article" date="2023" name="Sci. Data">
        <title>Genome assembly of the Korean intertidal mud-creeper Batillaria attramentaria.</title>
        <authorList>
            <person name="Patra A.K."/>
            <person name="Ho P.T."/>
            <person name="Jun S."/>
            <person name="Lee S.J."/>
            <person name="Kim Y."/>
            <person name="Won Y.J."/>
        </authorList>
    </citation>
    <scope>NUCLEOTIDE SEQUENCE [LARGE SCALE GENOMIC DNA]</scope>
    <source>
        <strain evidence="13">Wonlab-2016</strain>
    </source>
</reference>
<keyword evidence="6" id="KW-0964">Secreted</keyword>
<evidence type="ECO:0000256" key="5">
    <source>
        <dbReference type="ARBA" id="ARBA00016861"/>
    </source>
</evidence>
<comment type="caution">
    <text evidence="13">The sequence shown here is derived from an EMBL/GenBank/DDBJ whole genome shotgun (WGS) entry which is preliminary data.</text>
</comment>
<dbReference type="GO" id="GO:0016603">
    <property type="term" value="F:glutaminyl-peptide cyclotransferase activity"/>
    <property type="evidence" value="ECO:0007669"/>
    <property type="project" value="UniProtKB-EC"/>
</dbReference>
<dbReference type="GO" id="GO:0046872">
    <property type="term" value="F:metal ion binding"/>
    <property type="evidence" value="ECO:0007669"/>
    <property type="project" value="UniProtKB-KW"/>
</dbReference>
<evidence type="ECO:0000256" key="1">
    <source>
        <dbReference type="ARBA" id="ARBA00000001"/>
    </source>
</evidence>
<feature type="domain" description="Peptidase M28" evidence="12">
    <location>
        <begin position="178"/>
        <end position="424"/>
    </location>
</feature>
<accession>A0ABD0KTG9</accession>
<evidence type="ECO:0000313" key="13">
    <source>
        <dbReference type="EMBL" id="KAK7490233.1"/>
    </source>
</evidence>
<evidence type="ECO:0000256" key="4">
    <source>
        <dbReference type="ARBA" id="ARBA00012012"/>
    </source>
</evidence>
<dbReference type="Pfam" id="PF04389">
    <property type="entry name" value="Peptidase_M28"/>
    <property type="match status" value="1"/>
</dbReference>
<dbReference type="EC" id="2.3.2.5" evidence="4"/>
<feature type="non-terminal residue" evidence="13">
    <location>
        <position position="1"/>
    </location>
</feature>
<keyword evidence="11" id="KW-0012">Acyltransferase</keyword>
<dbReference type="InterPro" id="IPR040234">
    <property type="entry name" value="QC/QCL"/>
</dbReference>
<dbReference type="InterPro" id="IPR007484">
    <property type="entry name" value="Peptidase_M28"/>
</dbReference>
<proteinExistence type="inferred from homology"/>
<dbReference type="PANTHER" id="PTHR12283:SF6">
    <property type="entry name" value="GLUTAMINYL-PEPTIDE CYCLOTRANSFERASE-RELATED"/>
    <property type="match status" value="1"/>
</dbReference>
<evidence type="ECO:0000256" key="3">
    <source>
        <dbReference type="ARBA" id="ARBA00006014"/>
    </source>
</evidence>
<evidence type="ECO:0000259" key="12">
    <source>
        <dbReference type="Pfam" id="PF04389"/>
    </source>
</evidence>
<evidence type="ECO:0000256" key="8">
    <source>
        <dbReference type="ARBA" id="ARBA00022723"/>
    </source>
</evidence>
<keyword evidence="8" id="KW-0479">Metal-binding</keyword>
<evidence type="ECO:0000256" key="2">
    <source>
        <dbReference type="ARBA" id="ARBA00004613"/>
    </source>
</evidence>
<keyword evidence="10" id="KW-1015">Disulfide bond</keyword>
<sequence length="430" mass="48987">GTAWARPCGVAPFVLRTELVRTGNRCVLAIEQWSRVSEAYGVKWSKAVRYTSHLLHTQRLSVTNLSAVAATVAPTDIMTITDPEVAVASRARPLSSPCQSISTQYVWNNLANLSRGTSNVQQLENLALRPILHPRVPSTAGNRRAREHIKTFMTTVGWTVEEDSFYDYTPYGRLPFSNVIATLDPRKSRRMVFACHYDSKLMHSQRFVGATDSAVPCAILMDTALRLVQFFTDAQESTSDLTIQFVFFDGEEAFRSWTDQDSLYGSRHLADKWSRKTDPNFPGRKMDSQLKRTNRFAGSSSCFFVFFNDIQEAFVLLDLIGTPDTFFKRRFTETAPVYNKLQQIESCLRERGLLNPTRYQHNLFSDMTDTVVIQDDHIPFLRRGVPVVHLITWPYPSVWHTSNDNLDSLEMPLIDNLARILRVFMADLPL</sequence>
<dbReference type="CDD" id="cd03880">
    <property type="entry name" value="M28_QC_like"/>
    <property type="match status" value="1"/>
</dbReference>
<dbReference type="AlphaFoldDB" id="A0ABD0KTG9"/>
<dbReference type="InterPro" id="IPR037457">
    <property type="entry name" value="M28_QC"/>
</dbReference>
<dbReference type="Proteomes" id="UP001519460">
    <property type="component" value="Unassembled WGS sequence"/>
</dbReference>